<feature type="compositionally biased region" description="Basic and acidic residues" evidence="1">
    <location>
        <begin position="368"/>
        <end position="378"/>
    </location>
</feature>
<dbReference type="Pfam" id="PF13927">
    <property type="entry name" value="Ig_3"/>
    <property type="match status" value="1"/>
</dbReference>
<dbReference type="SMART" id="SM00409">
    <property type="entry name" value="IG"/>
    <property type="match status" value="1"/>
</dbReference>
<dbReference type="PANTHER" id="PTHR23278:SF19">
    <property type="entry name" value="OBSCURIN"/>
    <property type="match status" value="1"/>
</dbReference>
<evidence type="ECO:0000313" key="4">
    <source>
        <dbReference type="EMBL" id="CAD7252060.1"/>
    </source>
</evidence>
<dbReference type="EMBL" id="CAJPEV010004073">
    <property type="protein sequence ID" value="CAG0901114.1"/>
    <property type="molecule type" value="Genomic_DNA"/>
</dbReference>
<organism evidence="4">
    <name type="scientific">Darwinula stevensoni</name>
    <dbReference type="NCBI Taxonomy" id="69355"/>
    <lineage>
        <taxon>Eukaryota</taxon>
        <taxon>Metazoa</taxon>
        <taxon>Ecdysozoa</taxon>
        <taxon>Arthropoda</taxon>
        <taxon>Crustacea</taxon>
        <taxon>Oligostraca</taxon>
        <taxon>Ostracoda</taxon>
        <taxon>Podocopa</taxon>
        <taxon>Podocopida</taxon>
        <taxon>Darwinulocopina</taxon>
        <taxon>Darwinuloidea</taxon>
        <taxon>Darwinulidae</taxon>
        <taxon>Darwinula</taxon>
    </lineage>
</organism>
<protein>
    <recommendedName>
        <fullName evidence="3">Ig-like domain-containing protein</fullName>
    </recommendedName>
</protein>
<dbReference type="Gene3D" id="2.60.40.10">
    <property type="entry name" value="Immunoglobulins"/>
    <property type="match status" value="2"/>
</dbReference>
<feature type="transmembrane region" description="Helical" evidence="2">
    <location>
        <begin position="335"/>
        <end position="357"/>
    </location>
</feature>
<evidence type="ECO:0000256" key="1">
    <source>
        <dbReference type="SAM" id="MobiDB-lite"/>
    </source>
</evidence>
<dbReference type="AlphaFoldDB" id="A0A7R9ADH3"/>
<accession>A0A7R9ADH3</accession>
<reference evidence="4" key="1">
    <citation type="submission" date="2020-11" db="EMBL/GenBank/DDBJ databases">
        <authorList>
            <person name="Tran Van P."/>
        </authorList>
    </citation>
    <scope>NUCLEOTIDE SEQUENCE</scope>
</reference>
<dbReference type="CDD" id="cd00096">
    <property type="entry name" value="Ig"/>
    <property type="match status" value="1"/>
</dbReference>
<evidence type="ECO:0000259" key="3">
    <source>
        <dbReference type="PROSITE" id="PS50835"/>
    </source>
</evidence>
<dbReference type="Proteomes" id="UP000677054">
    <property type="component" value="Unassembled WGS sequence"/>
</dbReference>
<keyword evidence="2" id="KW-0472">Membrane</keyword>
<gene>
    <name evidence="4" type="ORF">DSTB1V02_LOCUS11821</name>
</gene>
<proteinExistence type="predicted"/>
<dbReference type="PROSITE" id="PS50835">
    <property type="entry name" value="IG_LIKE"/>
    <property type="match status" value="2"/>
</dbReference>
<dbReference type="InterPro" id="IPR036116">
    <property type="entry name" value="FN3_sf"/>
</dbReference>
<evidence type="ECO:0000256" key="2">
    <source>
        <dbReference type="SAM" id="Phobius"/>
    </source>
</evidence>
<keyword evidence="2" id="KW-1133">Transmembrane helix</keyword>
<dbReference type="PANTHER" id="PTHR23278">
    <property type="entry name" value="SIDESTEP PROTEIN"/>
    <property type="match status" value="1"/>
</dbReference>
<dbReference type="InterPro" id="IPR003599">
    <property type="entry name" value="Ig_sub"/>
</dbReference>
<sequence length="486" mass="53379">PTPARPDSPANFLSISSADLPEVGFQLGSKLTSRSNREGEDVYLECSVRANPPSFSVFFTHKGNRIRQNASAGVILTNQTLVLQDIRRWMSGDYRCHAQNLRGEGVSLPVTLDVRFAPRCSEDQEFVYGVSLGEGATVSCKVDSNPPANRFRWAFNASSEVLDLGERDPSHLHGASTSVFPYTPKTEFDFGTLLCWAVNDIGQQRFPCVFHLIQTGPPEPLINCVLQNLSMTSLSVSCQEGFNGGLPQFFVMEVYDHGTRDAIRNITSFTPSFTARELRNGAQLSIVIYAANGKGRSVSTILEARTAEPEEVKQVLGMPKDEQQRSPVQVLKSPLLLSVLGFFGLALLVSVAMVLYFQCLRKAAPRGRGKDGPGKDNEGGPDLLHISPSHRIGTDGRLTPSHRGHSLIDLSSLPVFTIRPDETFTTTLSFGGEEGEDARMGSVLLDPWRQMQARNAEYRSVSPLATLPRPRPSDSSKLRKHFESTV</sequence>
<feature type="domain" description="Ig-like" evidence="3">
    <location>
        <begin position="118"/>
        <end position="195"/>
    </location>
</feature>
<feature type="domain" description="Ig-like" evidence="3">
    <location>
        <begin position="21"/>
        <end position="113"/>
    </location>
</feature>
<dbReference type="InterPro" id="IPR007110">
    <property type="entry name" value="Ig-like_dom"/>
</dbReference>
<dbReference type="InterPro" id="IPR036179">
    <property type="entry name" value="Ig-like_dom_sf"/>
</dbReference>
<name>A0A7R9ADH3_9CRUS</name>
<dbReference type="SUPFAM" id="SSF49265">
    <property type="entry name" value="Fibronectin type III"/>
    <property type="match status" value="1"/>
</dbReference>
<dbReference type="SUPFAM" id="SSF48726">
    <property type="entry name" value="Immunoglobulin"/>
    <property type="match status" value="2"/>
</dbReference>
<dbReference type="EMBL" id="LR903590">
    <property type="protein sequence ID" value="CAD7252060.1"/>
    <property type="molecule type" value="Genomic_DNA"/>
</dbReference>
<feature type="region of interest" description="Disordered" evidence="1">
    <location>
        <begin position="364"/>
        <end position="393"/>
    </location>
</feature>
<keyword evidence="2" id="KW-0812">Transmembrane</keyword>
<evidence type="ECO:0000313" key="5">
    <source>
        <dbReference type="Proteomes" id="UP000677054"/>
    </source>
</evidence>
<dbReference type="InterPro" id="IPR013783">
    <property type="entry name" value="Ig-like_fold"/>
</dbReference>
<feature type="region of interest" description="Disordered" evidence="1">
    <location>
        <begin position="460"/>
        <end position="486"/>
    </location>
</feature>
<feature type="non-terminal residue" evidence="4">
    <location>
        <position position="1"/>
    </location>
</feature>
<feature type="compositionally biased region" description="Basic and acidic residues" evidence="1">
    <location>
        <begin position="471"/>
        <end position="486"/>
    </location>
</feature>
<dbReference type="OrthoDB" id="6376564at2759"/>
<keyword evidence="5" id="KW-1185">Reference proteome</keyword>